<dbReference type="Proteomes" id="UP000830768">
    <property type="component" value="Chromosome 8"/>
</dbReference>
<name>A0ACD3ZCS8_FUSSC</name>
<gene>
    <name evidence="1" type="ORF">LCI18_009872</name>
</gene>
<evidence type="ECO:0000313" key="2">
    <source>
        <dbReference type="Proteomes" id="UP000830768"/>
    </source>
</evidence>
<dbReference type="EMBL" id="CP090036">
    <property type="protein sequence ID" value="UPK98937.1"/>
    <property type="molecule type" value="Genomic_DNA"/>
</dbReference>
<reference evidence="1" key="1">
    <citation type="submission" date="2021-11" db="EMBL/GenBank/DDBJ databases">
        <title>Fusarium solani-melongenae Genome sequencing and assembly.</title>
        <authorList>
            <person name="Xie S."/>
            <person name="Huang L."/>
            <person name="Zhang X."/>
        </authorList>
    </citation>
    <scope>NUCLEOTIDE SEQUENCE</scope>
    <source>
        <strain evidence="1">CRI 24-3</strain>
    </source>
</reference>
<keyword evidence="2" id="KW-1185">Reference proteome</keyword>
<organism evidence="1 2">
    <name type="scientific">Fusarium solani subsp. cucurbitae</name>
    <name type="common">Neocosmosporum cucurbitae</name>
    <dbReference type="NCBI Taxonomy" id="2747967"/>
    <lineage>
        <taxon>Eukaryota</taxon>
        <taxon>Fungi</taxon>
        <taxon>Dikarya</taxon>
        <taxon>Ascomycota</taxon>
        <taxon>Pezizomycotina</taxon>
        <taxon>Sordariomycetes</taxon>
        <taxon>Hypocreomycetidae</taxon>
        <taxon>Hypocreales</taxon>
        <taxon>Nectriaceae</taxon>
        <taxon>Fusarium</taxon>
        <taxon>Fusarium solani species complex</taxon>
    </lineage>
</organism>
<accession>A0ACD3ZCS8</accession>
<sequence>MSATFCGTVNDLQERIRDAENSFSTGQITLLVKPPLKGSETKEESGSQASTLKQPSFMFPRPGAKSTMSKQSFSTAAISDVHDTKTNARPRTVYAPTNVGQDRSNAVPDLPKTRDGKKTFPCPYCGMTLESSEMQNRQSWKFVEPHHALLRPY</sequence>
<evidence type="ECO:0000313" key="1">
    <source>
        <dbReference type="EMBL" id="UPK98937.1"/>
    </source>
</evidence>
<protein>
    <submittedName>
        <fullName evidence="1">Uncharacterized protein</fullName>
    </submittedName>
</protein>
<proteinExistence type="predicted"/>